<accession>A0A6J0BBL7</accession>
<keyword evidence="4 8" id="KW-0274">FAD</keyword>
<evidence type="ECO:0000256" key="6">
    <source>
        <dbReference type="ARBA" id="ARBA00023002"/>
    </source>
</evidence>
<dbReference type="OrthoDB" id="66881at2759"/>
<gene>
    <name evidence="10 11" type="primary">LOC107217920</name>
</gene>
<evidence type="ECO:0000256" key="5">
    <source>
        <dbReference type="ARBA" id="ARBA00022857"/>
    </source>
</evidence>
<dbReference type="InterPro" id="IPR000960">
    <property type="entry name" value="Flavin_mOase"/>
</dbReference>
<dbReference type="EC" id="1.-.-.-" evidence="8"/>
<dbReference type="PRINTS" id="PR00370">
    <property type="entry name" value="FMOXYGENASE"/>
</dbReference>
<keyword evidence="7 8" id="KW-0503">Monooxygenase</keyword>
<comment type="similarity">
    <text evidence="2 8">Belongs to the FMO family.</text>
</comment>
<sequence>MPAAERKLRVCVIGTGAAGLCALRHLATEPAVFEFEAFEQTDHIGGTWVYNESIGVDAKNQLPIHSSMYESLRTNLPSVIMNFPDWRKMGNGEKSCISHSEVLSYLEDYTNHFDLRKYITFNTSVETVQPICSVRCTDPATLVTSSVANRRIWKIKIKNVLNRTVVEREFDAVFCCNGHFFEPNVPPIPGIQRFPGIVMHSHDYRKPHPFTGKTILVLGAASSGADIGIELTGYARHVYLSHNNPRLISALPANMTEVMGVTGVEGNRFILKDGTSLFADAFLYCTGYKYSFPFLDETCGITVDDNYVHPLYRHMINVEHPTMCFVGIPLVVVPFPMFHIQVQYFIASLKGNVRLPSKDIMLQDALCKSPLKRRAHRLADNQWEYNDGLARDGGFEPLPPFYKAGYSAWKIQRSRNLMHYKDAKFVIDDDGESVQIIPNDNTAPVMSR</sequence>
<keyword evidence="9" id="KW-1185">Reference proteome</keyword>
<dbReference type="RefSeq" id="XP_015511102.1">
    <property type="nucleotide sequence ID" value="XM_015655616.1"/>
</dbReference>
<dbReference type="GO" id="GO:0050661">
    <property type="term" value="F:NADP binding"/>
    <property type="evidence" value="ECO:0007669"/>
    <property type="project" value="InterPro"/>
</dbReference>
<evidence type="ECO:0000313" key="11">
    <source>
        <dbReference type="RefSeq" id="XP_015511103.1"/>
    </source>
</evidence>
<dbReference type="PANTHER" id="PTHR23023">
    <property type="entry name" value="DIMETHYLANILINE MONOOXYGENASE"/>
    <property type="match status" value="1"/>
</dbReference>
<name>A0A6J0BBL7_NEOLC</name>
<dbReference type="AlphaFoldDB" id="A0A6J0BBL7"/>
<dbReference type="FunFam" id="3.50.50.60:FF:000138">
    <property type="entry name" value="Flavin-containing monooxygenase"/>
    <property type="match status" value="1"/>
</dbReference>
<keyword evidence="5" id="KW-0521">NADP</keyword>
<comment type="cofactor">
    <cofactor evidence="1 8">
        <name>FAD</name>
        <dbReference type="ChEBI" id="CHEBI:57692"/>
    </cofactor>
</comment>
<evidence type="ECO:0000256" key="4">
    <source>
        <dbReference type="ARBA" id="ARBA00022827"/>
    </source>
</evidence>
<organism evidence="9 11">
    <name type="scientific">Neodiprion lecontei</name>
    <name type="common">Redheaded pine sawfly</name>
    <dbReference type="NCBI Taxonomy" id="441921"/>
    <lineage>
        <taxon>Eukaryota</taxon>
        <taxon>Metazoa</taxon>
        <taxon>Ecdysozoa</taxon>
        <taxon>Arthropoda</taxon>
        <taxon>Hexapoda</taxon>
        <taxon>Insecta</taxon>
        <taxon>Pterygota</taxon>
        <taxon>Neoptera</taxon>
        <taxon>Endopterygota</taxon>
        <taxon>Hymenoptera</taxon>
        <taxon>Tenthredinoidea</taxon>
        <taxon>Diprionidae</taxon>
        <taxon>Diprioninae</taxon>
        <taxon>Neodiprion</taxon>
    </lineage>
</organism>
<keyword evidence="3 8" id="KW-0285">Flavoprotein</keyword>
<dbReference type="InterPro" id="IPR050346">
    <property type="entry name" value="FMO-like"/>
</dbReference>
<dbReference type="KEGG" id="nlo:107217920"/>
<dbReference type="Gene3D" id="3.50.50.60">
    <property type="entry name" value="FAD/NAD(P)-binding domain"/>
    <property type="match status" value="2"/>
</dbReference>
<dbReference type="RefSeq" id="XP_015511103.1">
    <property type="nucleotide sequence ID" value="XM_015655617.1"/>
</dbReference>
<evidence type="ECO:0000256" key="7">
    <source>
        <dbReference type="ARBA" id="ARBA00023033"/>
    </source>
</evidence>
<dbReference type="Proteomes" id="UP000829291">
    <property type="component" value="Chromosome 5"/>
</dbReference>
<reference evidence="10 11" key="1">
    <citation type="submission" date="2025-04" db="UniProtKB">
        <authorList>
            <consortium name="RefSeq"/>
        </authorList>
    </citation>
    <scope>IDENTIFICATION</scope>
    <source>
        <tissue evidence="10 11">Whole body</tissue>
    </source>
</reference>
<dbReference type="PIRSF" id="PIRSF000332">
    <property type="entry name" value="FMO"/>
    <property type="match status" value="1"/>
</dbReference>
<proteinExistence type="inferred from homology"/>
<evidence type="ECO:0000256" key="8">
    <source>
        <dbReference type="RuleBase" id="RU361177"/>
    </source>
</evidence>
<evidence type="ECO:0000256" key="1">
    <source>
        <dbReference type="ARBA" id="ARBA00001974"/>
    </source>
</evidence>
<dbReference type="InterPro" id="IPR020946">
    <property type="entry name" value="Flavin_mOase-like"/>
</dbReference>
<dbReference type="GO" id="GO:0004499">
    <property type="term" value="F:N,N-dimethylaniline monooxygenase activity"/>
    <property type="evidence" value="ECO:0007669"/>
    <property type="project" value="InterPro"/>
</dbReference>
<evidence type="ECO:0000256" key="3">
    <source>
        <dbReference type="ARBA" id="ARBA00022630"/>
    </source>
</evidence>
<evidence type="ECO:0000313" key="9">
    <source>
        <dbReference type="Proteomes" id="UP000829291"/>
    </source>
</evidence>
<evidence type="ECO:0000256" key="2">
    <source>
        <dbReference type="ARBA" id="ARBA00009183"/>
    </source>
</evidence>
<protein>
    <recommendedName>
        <fullName evidence="8">Flavin-containing monooxygenase</fullName>
        <ecNumber evidence="8">1.-.-.-</ecNumber>
    </recommendedName>
</protein>
<evidence type="ECO:0000313" key="10">
    <source>
        <dbReference type="RefSeq" id="XP_015511102.1"/>
    </source>
</evidence>
<keyword evidence="6 8" id="KW-0560">Oxidoreductase</keyword>
<dbReference type="GO" id="GO:0050660">
    <property type="term" value="F:flavin adenine dinucleotide binding"/>
    <property type="evidence" value="ECO:0007669"/>
    <property type="project" value="InterPro"/>
</dbReference>
<dbReference type="SUPFAM" id="SSF51905">
    <property type="entry name" value="FAD/NAD(P)-binding domain"/>
    <property type="match status" value="2"/>
</dbReference>
<dbReference type="InterPro" id="IPR036188">
    <property type="entry name" value="FAD/NAD-bd_sf"/>
</dbReference>
<dbReference type="GeneID" id="107217920"/>
<dbReference type="Pfam" id="PF00743">
    <property type="entry name" value="FMO-like"/>
    <property type="match status" value="2"/>
</dbReference>